<evidence type="ECO:0000256" key="2">
    <source>
        <dbReference type="ARBA" id="ARBA00023015"/>
    </source>
</evidence>
<proteinExistence type="predicted"/>
<evidence type="ECO:0000256" key="3">
    <source>
        <dbReference type="ARBA" id="ARBA00023125"/>
    </source>
</evidence>
<dbReference type="Gene3D" id="1.20.5.170">
    <property type="match status" value="1"/>
</dbReference>
<gene>
    <name evidence="7" type="ORF">CU098_011850</name>
</gene>
<dbReference type="AlphaFoldDB" id="A0A367KKD6"/>
<dbReference type="GO" id="GO:0003677">
    <property type="term" value="F:DNA binding"/>
    <property type="evidence" value="ECO:0007669"/>
    <property type="project" value="UniProtKB-KW"/>
</dbReference>
<sequence length="113" mass="13568">MYHPYYYSNITMQPSLDHYRQDQPEDQLESIANKRKQHLERNRLAAYRCREKKKNEQQHMVEQAEYLETRNASLQVMVNALKNQVMTLRELLLAHDVCDCEKVHSFIQKSCLL</sequence>
<dbReference type="InterPro" id="IPR004827">
    <property type="entry name" value="bZIP"/>
</dbReference>
<dbReference type="EMBL" id="PJQM01001296">
    <property type="protein sequence ID" value="RCI02694.1"/>
    <property type="molecule type" value="Genomic_DNA"/>
</dbReference>
<dbReference type="PROSITE" id="PS50217">
    <property type="entry name" value="BZIP"/>
    <property type="match status" value="1"/>
</dbReference>
<dbReference type="Pfam" id="PF00170">
    <property type="entry name" value="bZIP_1"/>
    <property type="match status" value="1"/>
</dbReference>
<evidence type="ECO:0000259" key="6">
    <source>
        <dbReference type="PROSITE" id="PS50217"/>
    </source>
</evidence>
<dbReference type="Proteomes" id="UP000253551">
    <property type="component" value="Unassembled WGS sequence"/>
</dbReference>
<dbReference type="InterPro" id="IPR046347">
    <property type="entry name" value="bZIP_sf"/>
</dbReference>
<accession>A0A367KKD6</accession>
<dbReference type="GO" id="GO:0003700">
    <property type="term" value="F:DNA-binding transcription factor activity"/>
    <property type="evidence" value="ECO:0007669"/>
    <property type="project" value="InterPro"/>
</dbReference>
<comment type="subcellular location">
    <subcellularLocation>
        <location evidence="1">Nucleus</location>
    </subcellularLocation>
</comment>
<dbReference type="InterPro" id="IPR002112">
    <property type="entry name" value="Leuzip_Jun"/>
</dbReference>
<name>A0A367KKD6_RHIST</name>
<dbReference type="CDD" id="cd14687">
    <property type="entry name" value="bZIP_ATF2"/>
    <property type="match status" value="1"/>
</dbReference>
<evidence type="ECO:0000256" key="1">
    <source>
        <dbReference type="ARBA" id="ARBA00004123"/>
    </source>
</evidence>
<keyword evidence="8" id="KW-1185">Reference proteome</keyword>
<evidence type="ECO:0000256" key="4">
    <source>
        <dbReference type="ARBA" id="ARBA00023163"/>
    </source>
</evidence>
<keyword evidence="3" id="KW-0238">DNA-binding</keyword>
<reference evidence="7 8" key="1">
    <citation type="journal article" date="2018" name="G3 (Bethesda)">
        <title>Phylogenetic and Phylogenomic Definition of Rhizopus Species.</title>
        <authorList>
            <person name="Gryganskyi A.P."/>
            <person name="Golan J."/>
            <person name="Dolatabadi S."/>
            <person name="Mondo S."/>
            <person name="Robb S."/>
            <person name="Idnurm A."/>
            <person name="Muszewska A."/>
            <person name="Steczkiewicz K."/>
            <person name="Masonjones S."/>
            <person name="Liao H.L."/>
            <person name="Gajdeczka M.T."/>
            <person name="Anike F."/>
            <person name="Vuek A."/>
            <person name="Anishchenko I.M."/>
            <person name="Voigt K."/>
            <person name="de Hoog G.S."/>
            <person name="Smith M.E."/>
            <person name="Heitman J."/>
            <person name="Vilgalys R."/>
            <person name="Stajich J.E."/>
        </authorList>
    </citation>
    <scope>NUCLEOTIDE SEQUENCE [LARGE SCALE GENOMIC DNA]</scope>
    <source>
        <strain evidence="7 8">LSU 92-RS-03</strain>
    </source>
</reference>
<evidence type="ECO:0000256" key="5">
    <source>
        <dbReference type="ARBA" id="ARBA00023242"/>
    </source>
</evidence>
<dbReference type="PRINTS" id="PR00043">
    <property type="entry name" value="LEUZIPPRJUN"/>
</dbReference>
<dbReference type="PANTHER" id="PTHR19304">
    <property type="entry name" value="CYCLIC-AMP RESPONSE ELEMENT BINDING PROTEIN"/>
    <property type="match status" value="1"/>
</dbReference>
<organism evidence="7 8">
    <name type="scientific">Rhizopus stolonifer</name>
    <name type="common">Rhizopus nigricans</name>
    <dbReference type="NCBI Taxonomy" id="4846"/>
    <lineage>
        <taxon>Eukaryota</taxon>
        <taxon>Fungi</taxon>
        <taxon>Fungi incertae sedis</taxon>
        <taxon>Mucoromycota</taxon>
        <taxon>Mucoromycotina</taxon>
        <taxon>Mucoromycetes</taxon>
        <taxon>Mucorales</taxon>
        <taxon>Mucorineae</taxon>
        <taxon>Rhizopodaceae</taxon>
        <taxon>Rhizopus</taxon>
    </lineage>
</organism>
<evidence type="ECO:0000313" key="7">
    <source>
        <dbReference type="EMBL" id="RCI02694.1"/>
    </source>
</evidence>
<dbReference type="STRING" id="4846.A0A367KKD6"/>
<dbReference type="SMART" id="SM00338">
    <property type="entry name" value="BRLZ"/>
    <property type="match status" value="1"/>
</dbReference>
<protein>
    <recommendedName>
        <fullName evidence="6">BZIP domain-containing protein</fullName>
    </recommendedName>
</protein>
<feature type="domain" description="BZIP" evidence="6">
    <location>
        <begin position="32"/>
        <end position="95"/>
    </location>
</feature>
<dbReference type="InterPro" id="IPR051027">
    <property type="entry name" value="bZIP_transcription_factors"/>
</dbReference>
<comment type="caution">
    <text evidence="7">The sequence shown here is derived from an EMBL/GenBank/DDBJ whole genome shotgun (WGS) entry which is preliminary data.</text>
</comment>
<keyword evidence="4" id="KW-0804">Transcription</keyword>
<dbReference type="SUPFAM" id="SSF57959">
    <property type="entry name" value="Leucine zipper domain"/>
    <property type="match status" value="1"/>
</dbReference>
<dbReference type="GO" id="GO:0005634">
    <property type="term" value="C:nucleus"/>
    <property type="evidence" value="ECO:0007669"/>
    <property type="project" value="UniProtKB-SubCell"/>
</dbReference>
<dbReference type="OrthoDB" id="295274at2759"/>
<evidence type="ECO:0000313" key="8">
    <source>
        <dbReference type="Proteomes" id="UP000253551"/>
    </source>
</evidence>
<keyword evidence="2" id="KW-0805">Transcription regulation</keyword>
<keyword evidence="5" id="KW-0539">Nucleus</keyword>